<comment type="similarity">
    <text evidence="3 11">Belongs to the MICOS complex subunit Mic12 family.</text>
</comment>
<evidence type="ECO:0000256" key="5">
    <source>
        <dbReference type="ARBA" id="ARBA00022692"/>
    </source>
</evidence>
<comment type="caution">
    <text evidence="12">The sequence shown here is derived from an EMBL/GenBank/DDBJ whole genome shotgun (WGS) entry which is preliminary data.</text>
</comment>
<evidence type="ECO:0000313" key="12">
    <source>
        <dbReference type="EMBL" id="THH11450.1"/>
    </source>
</evidence>
<dbReference type="OrthoDB" id="3351225at2759"/>
<dbReference type="Pfam" id="PF17050">
    <property type="entry name" value="AIM5"/>
    <property type="match status" value="1"/>
</dbReference>
<protein>
    <recommendedName>
        <fullName evidence="4 11">MICOS complex subunit MIC12</fullName>
    </recommendedName>
    <alternativeName>
        <fullName evidence="10 11">Altered inheritance of mitochondria protein 5, mitochondrial</fullName>
    </alternativeName>
    <alternativeName>
        <fullName evidence="9 11">Found in mitochondrial proteome protein 51</fullName>
    </alternativeName>
</protein>
<comment type="function">
    <text evidence="1 11">Component of the MICOS complex, a large protein complex of the mitochondrial inner membrane that plays crucial roles in the maintenance of crista junctions, inner membrane architecture, and formation of contact sites to the outer membrane.</text>
</comment>
<name>A0A4S4LN41_9AGAM</name>
<evidence type="ECO:0000256" key="2">
    <source>
        <dbReference type="ARBA" id="ARBA00004370"/>
    </source>
</evidence>
<dbReference type="InterPro" id="IPR031463">
    <property type="entry name" value="Mic12"/>
</dbReference>
<keyword evidence="7 11" id="KW-0496">Mitochondrion</keyword>
<keyword evidence="6 11" id="KW-1133">Transmembrane helix</keyword>
<evidence type="ECO:0000256" key="7">
    <source>
        <dbReference type="ARBA" id="ARBA00023128"/>
    </source>
</evidence>
<evidence type="ECO:0000256" key="4">
    <source>
        <dbReference type="ARBA" id="ARBA00018170"/>
    </source>
</evidence>
<keyword evidence="11" id="KW-0999">Mitochondrion inner membrane</keyword>
<gene>
    <name evidence="12" type="ORF">EW146_g8042</name>
</gene>
<evidence type="ECO:0000256" key="11">
    <source>
        <dbReference type="RuleBase" id="RU363010"/>
    </source>
</evidence>
<evidence type="ECO:0000256" key="6">
    <source>
        <dbReference type="ARBA" id="ARBA00022989"/>
    </source>
</evidence>
<keyword evidence="13" id="KW-1185">Reference proteome</keyword>
<keyword evidence="5 11" id="KW-0812">Transmembrane</keyword>
<dbReference type="GO" id="GO:0061617">
    <property type="term" value="C:MICOS complex"/>
    <property type="evidence" value="ECO:0007669"/>
    <property type="project" value="UniProtKB-UniRule"/>
</dbReference>
<evidence type="ECO:0000256" key="1">
    <source>
        <dbReference type="ARBA" id="ARBA00002689"/>
    </source>
</evidence>
<evidence type="ECO:0000313" key="13">
    <source>
        <dbReference type="Proteomes" id="UP000310158"/>
    </source>
</evidence>
<proteinExistence type="inferred from homology"/>
<reference evidence="12 13" key="1">
    <citation type="submission" date="2019-02" db="EMBL/GenBank/DDBJ databases">
        <title>Genome sequencing of the rare red list fungi Bondarzewia mesenterica.</title>
        <authorList>
            <person name="Buettner E."/>
            <person name="Kellner H."/>
        </authorList>
    </citation>
    <scope>NUCLEOTIDE SEQUENCE [LARGE SCALE GENOMIC DNA]</scope>
    <source>
        <strain evidence="12 13">DSM 108281</strain>
    </source>
</reference>
<dbReference type="GO" id="GO:0042407">
    <property type="term" value="P:cristae formation"/>
    <property type="evidence" value="ECO:0007669"/>
    <property type="project" value="InterPro"/>
</dbReference>
<dbReference type="EMBL" id="SGPL01000513">
    <property type="protein sequence ID" value="THH11450.1"/>
    <property type="molecule type" value="Genomic_DNA"/>
</dbReference>
<comment type="subunit">
    <text evidence="11">Component of the mitochondrial contact site and cristae organizing system (MICOS) complex.</text>
</comment>
<evidence type="ECO:0000256" key="3">
    <source>
        <dbReference type="ARBA" id="ARBA00009188"/>
    </source>
</evidence>
<dbReference type="Proteomes" id="UP000310158">
    <property type="component" value="Unassembled WGS sequence"/>
</dbReference>
<organism evidence="12 13">
    <name type="scientific">Bondarzewia mesenterica</name>
    <dbReference type="NCBI Taxonomy" id="1095465"/>
    <lineage>
        <taxon>Eukaryota</taxon>
        <taxon>Fungi</taxon>
        <taxon>Dikarya</taxon>
        <taxon>Basidiomycota</taxon>
        <taxon>Agaricomycotina</taxon>
        <taxon>Agaricomycetes</taxon>
        <taxon>Russulales</taxon>
        <taxon>Bondarzewiaceae</taxon>
        <taxon>Bondarzewia</taxon>
    </lineage>
</organism>
<dbReference type="GO" id="GO:0044284">
    <property type="term" value="C:mitochondrial crista junction"/>
    <property type="evidence" value="ECO:0007669"/>
    <property type="project" value="InterPro"/>
</dbReference>
<evidence type="ECO:0000256" key="9">
    <source>
        <dbReference type="ARBA" id="ARBA00032159"/>
    </source>
</evidence>
<evidence type="ECO:0000256" key="8">
    <source>
        <dbReference type="ARBA" id="ARBA00023136"/>
    </source>
</evidence>
<accession>A0A4S4LN41</accession>
<feature type="transmembrane region" description="Helical" evidence="11">
    <location>
        <begin position="49"/>
        <end position="71"/>
    </location>
</feature>
<dbReference type="AlphaFoldDB" id="A0A4S4LN41"/>
<keyword evidence="8 11" id="KW-0472">Membrane</keyword>
<sequence length="154" mass="16812">MDTLRKRTIGRKVLRTTQATNGLGAGQDSTLLPERAGGGKNGLARTMSFVVGPIAGALVAGGVYFGFSNLIKTRTDQHRKDLHTLSQRLLEPPFTYPAPPPASARIVHQPFLTLIKNQWNEKLAGFYKSAGNTEERAVEWGRRMLYGGSSSSKQ</sequence>
<evidence type="ECO:0000256" key="10">
    <source>
        <dbReference type="ARBA" id="ARBA00032985"/>
    </source>
</evidence>
<comment type="subcellular location">
    <subcellularLocation>
        <location evidence="2">Membrane</location>
    </subcellularLocation>
    <subcellularLocation>
        <location evidence="11">Mitochondrion inner membrane</location>
        <topology evidence="11">Single-pass membrane protein</topology>
    </subcellularLocation>
</comment>